<comment type="subcellular location">
    <subcellularLocation>
        <location evidence="2">Membrane</location>
    </subcellularLocation>
</comment>
<dbReference type="AlphaFoldDB" id="A0A0N5B6W5"/>
<dbReference type="Gene3D" id="1.10.510.10">
    <property type="entry name" value="Transferase(Phosphotransferase) domain 1"/>
    <property type="match status" value="1"/>
</dbReference>
<dbReference type="GO" id="GO:0004016">
    <property type="term" value="F:adenylate cyclase activity"/>
    <property type="evidence" value="ECO:0007669"/>
    <property type="project" value="TreeGrafter"/>
</dbReference>
<evidence type="ECO:0000256" key="4">
    <source>
        <dbReference type="ARBA" id="ARBA00022692"/>
    </source>
</evidence>
<dbReference type="GO" id="GO:0005886">
    <property type="term" value="C:plasma membrane"/>
    <property type="evidence" value="ECO:0007669"/>
    <property type="project" value="TreeGrafter"/>
</dbReference>
<evidence type="ECO:0000313" key="13">
    <source>
        <dbReference type="WBParaSite" id="SPAL_0000180100.1"/>
    </source>
</evidence>
<dbReference type="PROSITE" id="PS50011">
    <property type="entry name" value="PROTEIN_KINASE_DOM"/>
    <property type="match status" value="1"/>
</dbReference>
<keyword evidence="8" id="KW-0456">Lyase</keyword>
<evidence type="ECO:0000256" key="2">
    <source>
        <dbReference type="ARBA" id="ARBA00004370"/>
    </source>
</evidence>
<feature type="domain" description="Protein kinase" evidence="11">
    <location>
        <begin position="648"/>
        <end position="916"/>
    </location>
</feature>
<organism evidence="12 13">
    <name type="scientific">Strongyloides papillosus</name>
    <name type="common">Intestinal threadworm</name>
    <dbReference type="NCBI Taxonomy" id="174720"/>
    <lineage>
        <taxon>Eukaryota</taxon>
        <taxon>Metazoa</taxon>
        <taxon>Ecdysozoa</taxon>
        <taxon>Nematoda</taxon>
        <taxon>Chromadorea</taxon>
        <taxon>Rhabditida</taxon>
        <taxon>Tylenchina</taxon>
        <taxon>Panagrolaimomorpha</taxon>
        <taxon>Strongyloidoidea</taxon>
        <taxon>Strongyloididae</taxon>
        <taxon>Strongyloides</taxon>
    </lineage>
</organism>
<dbReference type="Proteomes" id="UP000046392">
    <property type="component" value="Unplaced"/>
</dbReference>
<dbReference type="InterPro" id="IPR028082">
    <property type="entry name" value="Peripla_BP_I"/>
</dbReference>
<name>A0A0N5B6W5_STREA</name>
<accession>A0A0N5B6W5</accession>
<dbReference type="InterPro" id="IPR011009">
    <property type="entry name" value="Kinase-like_dom_sf"/>
</dbReference>
<keyword evidence="6 10" id="KW-1133">Transmembrane helix</keyword>
<dbReference type="GO" id="GO:0005524">
    <property type="term" value="F:ATP binding"/>
    <property type="evidence" value="ECO:0007669"/>
    <property type="project" value="InterPro"/>
</dbReference>
<dbReference type="PANTHER" id="PTHR11920">
    <property type="entry name" value="GUANYLYL CYCLASE"/>
    <property type="match status" value="1"/>
</dbReference>
<evidence type="ECO:0000313" key="12">
    <source>
        <dbReference type="Proteomes" id="UP000046392"/>
    </source>
</evidence>
<dbReference type="GO" id="GO:0004383">
    <property type="term" value="F:guanylate cyclase activity"/>
    <property type="evidence" value="ECO:0007669"/>
    <property type="project" value="UniProtKB-EC"/>
</dbReference>
<dbReference type="GO" id="GO:0004672">
    <property type="term" value="F:protein kinase activity"/>
    <property type="evidence" value="ECO:0007669"/>
    <property type="project" value="InterPro"/>
</dbReference>
<feature type="transmembrane region" description="Helical" evidence="10">
    <location>
        <begin position="6"/>
        <end position="23"/>
    </location>
</feature>
<dbReference type="SUPFAM" id="SSF53822">
    <property type="entry name" value="Periplasmic binding protein-like I"/>
    <property type="match status" value="1"/>
</dbReference>
<dbReference type="InterPro" id="IPR001828">
    <property type="entry name" value="ANF_lig-bd_rcpt"/>
</dbReference>
<keyword evidence="4 10" id="KW-0812">Transmembrane</keyword>
<evidence type="ECO:0000256" key="3">
    <source>
        <dbReference type="ARBA" id="ARBA00012202"/>
    </source>
</evidence>
<feature type="transmembrane region" description="Helical" evidence="10">
    <location>
        <begin position="590"/>
        <end position="613"/>
    </location>
</feature>
<comment type="catalytic activity">
    <reaction evidence="1">
        <text>GTP = 3',5'-cyclic GMP + diphosphate</text>
        <dbReference type="Rhea" id="RHEA:13665"/>
        <dbReference type="ChEBI" id="CHEBI:33019"/>
        <dbReference type="ChEBI" id="CHEBI:37565"/>
        <dbReference type="ChEBI" id="CHEBI:57746"/>
        <dbReference type="EC" id="4.6.1.2"/>
    </reaction>
</comment>
<dbReference type="InterPro" id="IPR000719">
    <property type="entry name" value="Prot_kinase_dom"/>
</dbReference>
<proteinExistence type="predicted"/>
<dbReference type="GO" id="GO:0007168">
    <property type="term" value="P:receptor guanylyl cyclase signaling pathway"/>
    <property type="evidence" value="ECO:0007669"/>
    <property type="project" value="TreeGrafter"/>
</dbReference>
<dbReference type="InterPro" id="IPR050401">
    <property type="entry name" value="Cyclic_nucleotide_synthase"/>
</dbReference>
<evidence type="ECO:0000256" key="8">
    <source>
        <dbReference type="ARBA" id="ARBA00023239"/>
    </source>
</evidence>
<dbReference type="EC" id="4.6.1.2" evidence="3"/>
<keyword evidence="7 10" id="KW-0472">Membrane</keyword>
<dbReference type="SUPFAM" id="SSF56112">
    <property type="entry name" value="Protein kinase-like (PK-like)"/>
    <property type="match status" value="1"/>
</dbReference>
<dbReference type="Pfam" id="PF07714">
    <property type="entry name" value="PK_Tyr_Ser-Thr"/>
    <property type="match status" value="1"/>
</dbReference>
<dbReference type="WBParaSite" id="SPAL_0000180100.1">
    <property type="protein sequence ID" value="SPAL_0000180100.1"/>
    <property type="gene ID" value="SPAL_0000180100"/>
</dbReference>
<dbReference type="CDD" id="cd06352">
    <property type="entry name" value="PBP1_NPR_GC-like"/>
    <property type="match status" value="1"/>
</dbReference>
<evidence type="ECO:0000256" key="7">
    <source>
        <dbReference type="ARBA" id="ARBA00023136"/>
    </source>
</evidence>
<evidence type="ECO:0000256" key="6">
    <source>
        <dbReference type="ARBA" id="ARBA00022989"/>
    </source>
</evidence>
<keyword evidence="9" id="KW-0141">cGMP biosynthesis</keyword>
<evidence type="ECO:0000256" key="10">
    <source>
        <dbReference type="SAM" id="Phobius"/>
    </source>
</evidence>
<feature type="transmembrane region" description="Helical" evidence="10">
    <location>
        <begin position="483"/>
        <end position="506"/>
    </location>
</feature>
<dbReference type="Pfam" id="PF01094">
    <property type="entry name" value="ANF_receptor"/>
    <property type="match status" value="1"/>
</dbReference>
<dbReference type="Gene3D" id="3.40.50.2300">
    <property type="match status" value="2"/>
</dbReference>
<sequence length="954" mass="110886">MMLNNLIYIFIIIQLYFVINGYTKKQVNLGFLFVRNSPLLLASSGYLQSAGVVTLALDQIKNEKLLPDYNYTFHIFYDDCLVPRASSGAYELIHNNNVDVIFGSTCNLAAIRATLMAKFYSVPTFVWGAVSTTDIANFNRLPNVFSTYSVFFSLGIATIDVLEQFNWTTVAFIYTTNYFQRCQNMFIDFERALNYMGSRVHIVQSFKTSFDPSYEEFGYFLKTANEKTRVILSCFEDDMYKRKFLISMFDNGLNNDEWVHINMEYKNFGFYTNVKNSSGEYYLFYKDIYNSTPDGRSDDAFQMAKKMFSIDLMRRQSTSLIDDKEILENIKKWPFYCSDCDVSNLTTLSRYVWYLNDAIYLWASLLNKTLPLYGDEVFTNYSLLRQHCPGTYSGKTGDMNYERNCIRTAYLQLRGLDDSESSSVYFIYNFSSVLLYNKELKVDDFAKRMFANWGNKIPLNVPTCGYKSNSCPIDIFKNHLKEVIIVGVIIIILILFFAILVIYVLLKTHYMVMRTAYLQLRGLDDSESSSVYFIYNFSSVLLYNKELKVDDFAKRMFANWGNKIPLNVPTCGYKSNSCPIDIFKNHLKEVIIVGVIIIILILFFAILVIYVLLKTNRKKNEELTRWIVPYIKLEKRIPAKNEIEKSLNSFTSSVPSQSSKNILNTKRETGKFMFVYLGGEAVAGEKHSLIFEPSKEQKIELSKLLSWEHDNINKFYGMSLDAKLPLSLWKYCKRGSLFDILQSDNSIFDAFFLVSLIKDLVEGLHFIHNSFLHYHGRLTSKNCLISDRWQLKISDFNLFSYRSCQKMKTKDKFWTAPEILRNDNLTGSQEGDIYSFAIICSEILTKKFPYDYNNRKESVEEIIYLVKRGGHNHLRPDIEIPPNMDINMTYVTIIKDSWSEEIEKRPTIKQIKHIIGTLKETGAKNLMDHVFGILEDYASTLRLEIEERSKELKE</sequence>
<keyword evidence="12" id="KW-1185">Reference proteome</keyword>
<keyword evidence="5" id="KW-0547">Nucleotide-binding</keyword>
<evidence type="ECO:0000256" key="5">
    <source>
        <dbReference type="ARBA" id="ARBA00022741"/>
    </source>
</evidence>
<evidence type="ECO:0000259" key="11">
    <source>
        <dbReference type="PROSITE" id="PS50011"/>
    </source>
</evidence>
<dbReference type="PANTHER" id="PTHR11920:SF495">
    <property type="entry name" value="RECEPTOR-TYPE GUANYLATE CYCLASE GCY-7"/>
    <property type="match status" value="1"/>
</dbReference>
<evidence type="ECO:0000256" key="1">
    <source>
        <dbReference type="ARBA" id="ARBA00001436"/>
    </source>
</evidence>
<protein>
    <recommendedName>
        <fullName evidence="3">guanylate cyclase</fullName>
        <ecNumber evidence="3">4.6.1.2</ecNumber>
    </recommendedName>
</protein>
<dbReference type="GO" id="GO:0001653">
    <property type="term" value="F:peptide receptor activity"/>
    <property type="evidence" value="ECO:0007669"/>
    <property type="project" value="TreeGrafter"/>
</dbReference>
<dbReference type="InterPro" id="IPR001245">
    <property type="entry name" value="Ser-Thr/Tyr_kinase_cat_dom"/>
</dbReference>
<reference evidence="13" key="1">
    <citation type="submission" date="2017-02" db="UniProtKB">
        <authorList>
            <consortium name="WormBaseParasite"/>
        </authorList>
    </citation>
    <scope>IDENTIFICATION</scope>
</reference>
<dbReference type="STRING" id="174720.A0A0N5B6W5"/>
<evidence type="ECO:0000256" key="9">
    <source>
        <dbReference type="ARBA" id="ARBA00023293"/>
    </source>
</evidence>